<dbReference type="PANTHER" id="PTHR39176:SF1">
    <property type="entry name" value="PERIPLASMIC PROTEIN"/>
    <property type="match status" value="1"/>
</dbReference>
<dbReference type="RefSeq" id="WP_343813851.1">
    <property type="nucleotide sequence ID" value="NZ_BAAADS010000018.1"/>
</dbReference>
<reference evidence="5" key="1">
    <citation type="journal article" date="2019" name="Int. J. Syst. Evol. Microbiol.">
        <title>The Global Catalogue of Microorganisms (GCM) 10K type strain sequencing project: providing services to taxonomists for standard genome sequencing and annotation.</title>
        <authorList>
            <consortium name="The Broad Institute Genomics Platform"/>
            <consortium name="The Broad Institute Genome Sequencing Center for Infectious Disease"/>
            <person name="Wu L."/>
            <person name="Ma J."/>
        </authorList>
    </citation>
    <scope>NUCLEOTIDE SEQUENCE [LARGE SCALE GENOMIC DNA]</scope>
    <source>
        <strain evidence="5">JCM 15395</strain>
    </source>
</reference>
<evidence type="ECO:0000259" key="3">
    <source>
        <dbReference type="Pfam" id="PF07007"/>
    </source>
</evidence>
<feature type="compositionally biased region" description="Polar residues" evidence="1">
    <location>
        <begin position="25"/>
        <end position="50"/>
    </location>
</feature>
<dbReference type="PROSITE" id="PS51257">
    <property type="entry name" value="PROKAR_LIPOPROTEIN"/>
    <property type="match status" value="1"/>
</dbReference>
<name>A0ABP3RHB4_9BACI</name>
<feature type="region of interest" description="Disordered" evidence="1">
    <location>
        <begin position="25"/>
        <end position="86"/>
    </location>
</feature>
<gene>
    <name evidence="4" type="ORF">GCM10009001_25990</name>
</gene>
<dbReference type="Gene3D" id="1.20.1270.180">
    <property type="match status" value="1"/>
</dbReference>
<organism evidence="4 5">
    <name type="scientific">Virgibacillus siamensis</name>
    <dbReference type="NCBI Taxonomy" id="480071"/>
    <lineage>
        <taxon>Bacteria</taxon>
        <taxon>Bacillati</taxon>
        <taxon>Bacillota</taxon>
        <taxon>Bacilli</taxon>
        <taxon>Bacillales</taxon>
        <taxon>Bacillaceae</taxon>
        <taxon>Virgibacillus</taxon>
    </lineage>
</organism>
<sequence>MKKRKMRIILLTAILAILLAACENSSEASSTAADEPSQDNSTSEGTNNTDSTERAANDDSAETGNHETNEQTDATEEDNGSADNTAASMKETYLKKLNETKSEMENLEATDPSTYAMKKVENDRYDTWDELLNEIYGVLKKQLPAEEMDQLRNEQRDWIEHRDDAAKDASLKYEGGTQEQLEYVAVLADLTKKRCYTLVEEYMQ</sequence>
<comment type="caution">
    <text evidence="4">The sequence shown here is derived from an EMBL/GenBank/DDBJ whole genome shotgun (WGS) entry which is preliminary data.</text>
</comment>
<evidence type="ECO:0000313" key="5">
    <source>
        <dbReference type="Proteomes" id="UP001500866"/>
    </source>
</evidence>
<evidence type="ECO:0000256" key="2">
    <source>
        <dbReference type="SAM" id="SignalP"/>
    </source>
</evidence>
<evidence type="ECO:0000256" key="1">
    <source>
        <dbReference type="SAM" id="MobiDB-lite"/>
    </source>
</evidence>
<evidence type="ECO:0000313" key="4">
    <source>
        <dbReference type="EMBL" id="GAA0607470.1"/>
    </source>
</evidence>
<feature type="chain" id="PRO_5046217684" description="Lysozyme inhibitor LprI-like N-terminal domain-containing protein" evidence="2">
    <location>
        <begin position="29"/>
        <end position="204"/>
    </location>
</feature>
<feature type="signal peptide" evidence="2">
    <location>
        <begin position="1"/>
        <end position="28"/>
    </location>
</feature>
<dbReference type="PANTHER" id="PTHR39176">
    <property type="entry name" value="PERIPLASMIC PROTEIN-RELATED"/>
    <property type="match status" value="1"/>
</dbReference>
<dbReference type="EMBL" id="BAAADS010000018">
    <property type="protein sequence ID" value="GAA0607470.1"/>
    <property type="molecule type" value="Genomic_DNA"/>
</dbReference>
<feature type="domain" description="Lysozyme inhibitor LprI-like N-terminal" evidence="3">
    <location>
        <begin position="110"/>
        <end position="198"/>
    </location>
</feature>
<dbReference type="InterPro" id="IPR009739">
    <property type="entry name" value="LprI-like_N"/>
</dbReference>
<keyword evidence="5" id="KW-1185">Reference proteome</keyword>
<dbReference type="Proteomes" id="UP001500866">
    <property type="component" value="Unassembled WGS sequence"/>
</dbReference>
<protein>
    <recommendedName>
        <fullName evidence="3">Lysozyme inhibitor LprI-like N-terminal domain-containing protein</fullName>
    </recommendedName>
</protein>
<keyword evidence="2" id="KW-0732">Signal</keyword>
<dbReference type="Pfam" id="PF07007">
    <property type="entry name" value="LprI"/>
    <property type="match status" value="1"/>
</dbReference>
<proteinExistence type="predicted"/>
<accession>A0ABP3RHB4</accession>